<keyword evidence="1" id="KW-0812">Transmembrane</keyword>
<name>A0ABW3GD46_9NOCA</name>
<sequence>MNAATITALGSCVVALLSFAGLGWNIISGRRKARAEAAEREAAASESEARRDQTFQEIAIKANNNAAAAEAQVRQMRKLCRLLYEMFSDVALPIIERERPDLYEKAREDLAQLDEMF</sequence>
<evidence type="ECO:0000313" key="2">
    <source>
        <dbReference type="EMBL" id="MFD0928108.1"/>
    </source>
</evidence>
<dbReference type="Proteomes" id="UP001597068">
    <property type="component" value="Unassembled WGS sequence"/>
</dbReference>
<dbReference type="EMBL" id="JBHTIL010000009">
    <property type="protein sequence ID" value="MFD0928108.1"/>
    <property type="molecule type" value="Genomic_DNA"/>
</dbReference>
<organism evidence="2 3">
    <name type="scientific">Williamsia deligens</name>
    <dbReference type="NCBI Taxonomy" id="321325"/>
    <lineage>
        <taxon>Bacteria</taxon>
        <taxon>Bacillati</taxon>
        <taxon>Actinomycetota</taxon>
        <taxon>Actinomycetes</taxon>
        <taxon>Mycobacteriales</taxon>
        <taxon>Nocardiaceae</taxon>
        <taxon>Williamsia</taxon>
    </lineage>
</organism>
<gene>
    <name evidence="2" type="ORF">ACFQ04_20435</name>
</gene>
<evidence type="ECO:0000256" key="1">
    <source>
        <dbReference type="SAM" id="Phobius"/>
    </source>
</evidence>
<proteinExistence type="predicted"/>
<feature type="transmembrane region" description="Helical" evidence="1">
    <location>
        <begin position="6"/>
        <end position="27"/>
    </location>
</feature>
<keyword evidence="1" id="KW-1133">Transmembrane helix</keyword>
<dbReference type="RefSeq" id="WP_253649247.1">
    <property type="nucleotide sequence ID" value="NZ_BAAAMO010000012.1"/>
</dbReference>
<evidence type="ECO:0000313" key="3">
    <source>
        <dbReference type="Proteomes" id="UP001597068"/>
    </source>
</evidence>
<keyword evidence="3" id="KW-1185">Reference proteome</keyword>
<protein>
    <submittedName>
        <fullName evidence="2">Uncharacterized protein</fullName>
    </submittedName>
</protein>
<comment type="caution">
    <text evidence="2">The sequence shown here is derived from an EMBL/GenBank/DDBJ whole genome shotgun (WGS) entry which is preliminary data.</text>
</comment>
<reference evidence="3" key="1">
    <citation type="journal article" date="2019" name="Int. J. Syst. Evol. Microbiol.">
        <title>The Global Catalogue of Microorganisms (GCM) 10K type strain sequencing project: providing services to taxonomists for standard genome sequencing and annotation.</title>
        <authorList>
            <consortium name="The Broad Institute Genomics Platform"/>
            <consortium name="The Broad Institute Genome Sequencing Center for Infectious Disease"/>
            <person name="Wu L."/>
            <person name="Ma J."/>
        </authorList>
    </citation>
    <scope>NUCLEOTIDE SEQUENCE [LARGE SCALE GENOMIC DNA]</scope>
    <source>
        <strain evidence="3">CCUG 50873</strain>
    </source>
</reference>
<accession>A0ABW3GD46</accession>
<keyword evidence="1" id="KW-0472">Membrane</keyword>